<name>A0A917R2B6_9ACTN</name>
<gene>
    <name evidence="2" type="ORF">GCM10010094_54220</name>
</gene>
<dbReference type="AlphaFoldDB" id="A0A917R2B6"/>
<dbReference type="RefSeq" id="WP_189324450.1">
    <property type="nucleotide sequence ID" value="NZ_BMPQ01000015.1"/>
</dbReference>
<sequence>MLTLTEIAEDPLVLERRLDLRDGTEVVFRPLTHTDAERLTGFLEGLSPESRRLSTFAGYDLAAARELCDAIARYDKLRLVLEEVPSGRIVGLLELSLALTPADITRYQEAGIRLAETTDCRFGPTLADDYQGRGVGTLALPLIADVARRLGRTRIILWGGVLADNPRAIRYYEKNGFQPVGSFAGTDGSPSLDMMLDLDQVPSAATSPTRHCGS</sequence>
<evidence type="ECO:0000259" key="1">
    <source>
        <dbReference type="PROSITE" id="PS51186"/>
    </source>
</evidence>
<evidence type="ECO:0000313" key="3">
    <source>
        <dbReference type="Proteomes" id="UP000637788"/>
    </source>
</evidence>
<protein>
    <recommendedName>
        <fullName evidence="1">N-acetyltransferase domain-containing protein</fullName>
    </recommendedName>
</protein>
<dbReference type="Pfam" id="PF00583">
    <property type="entry name" value="Acetyltransf_1"/>
    <property type="match status" value="1"/>
</dbReference>
<proteinExistence type="predicted"/>
<dbReference type="SUPFAM" id="SSF55729">
    <property type="entry name" value="Acyl-CoA N-acyltransferases (Nat)"/>
    <property type="match status" value="1"/>
</dbReference>
<dbReference type="GO" id="GO:0016747">
    <property type="term" value="F:acyltransferase activity, transferring groups other than amino-acyl groups"/>
    <property type="evidence" value="ECO:0007669"/>
    <property type="project" value="InterPro"/>
</dbReference>
<reference evidence="2" key="1">
    <citation type="journal article" date="2014" name="Int. J. Syst. Evol. Microbiol.">
        <title>Complete genome sequence of Corynebacterium casei LMG S-19264T (=DSM 44701T), isolated from a smear-ripened cheese.</title>
        <authorList>
            <consortium name="US DOE Joint Genome Institute (JGI-PGF)"/>
            <person name="Walter F."/>
            <person name="Albersmeier A."/>
            <person name="Kalinowski J."/>
            <person name="Ruckert C."/>
        </authorList>
    </citation>
    <scope>NUCLEOTIDE SEQUENCE</scope>
    <source>
        <strain evidence="2">JCM 3035</strain>
    </source>
</reference>
<accession>A0A917R2B6</accession>
<organism evidence="2 3">
    <name type="scientific">Streptomyces flaveus</name>
    <dbReference type="NCBI Taxonomy" id="66370"/>
    <lineage>
        <taxon>Bacteria</taxon>
        <taxon>Bacillati</taxon>
        <taxon>Actinomycetota</taxon>
        <taxon>Actinomycetes</taxon>
        <taxon>Kitasatosporales</taxon>
        <taxon>Streptomycetaceae</taxon>
        <taxon>Streptomyces</taxon>
        <taxon>Streptomyces aurantiacus group</taxon>
    </lineage>
</organism>
<dbReference type="InterPro" id="IPR000182">
    <property type="entry name" value="GNAT_dom"/>
</dbReference>
<dbReference type="Proteomes" id="UP000637788">
    <property type="component" value="Unassembled WGS sequence"/>
</dbReference>
<dbReference type="EMBL" id="BMPQ01000015">
    <property type="protein sequence ID" value="GGK86116.1"/>
    <property type="molecule type" value="Genomic_DNA"/>
</dbReference>
<dbReference type="Gene3D" id="3.40.630.30">
    <property type="match status" value="1"/>
</dbReference>
<comment type="caution">
    <text evidence="2">The sequence shown here is derived from an EMBL/GenBank/DDBJ whole genome shotgun (WGS) entry which is preliminary data.</text>
</comment>
<dbReference type="PROSITE" id="PS51186">
    <property type="entry name" value="GNAT"/>
    <property type="match status" value="1"/>
</dbReference>
<evidence type="ECO:0000313" key="2">
    <source>
        <dbReference type="EMBL" id="GGK86116.1"/>
    </source>
</evidence>
<feature type="domain" description="N-acetyltransferase" evidence="1">
    <location>
        <begin position="26"/>
        <end position="199"/>
    </location>
</feature>
<reference evidence="2" key="2">
    <citation type="submission" date="2020-09" db="EMBL/GenBank/DDBJ databases">
        <authorList>
            <person name="Sun Q."/>
            <person name="Ohkuma M."/>
        </authorList>
    </citation>
    <scope>NUCLEOTIDE SEQUENCE</scope>
    <source>
        <strain evidence="2">JCM 3035</strain>
    </source>
</reference>
<keyword evidence="3" id="KW-1185">Reference proteome</keyword>
<dbReference type="InterPro" id="IPR016181">
    <property type="entry name" value="Acyl_CoA_acyltransferase"/>
</dbReference>